<organism evidence="2 3">
    <name type="scientific">Lineolata rhizophorae</name>
    <dbReference type="NCBI Taxonomy" id="578093"/>
    <lineage>
        <taxon>Eukaryota</taxon>
        <taxon>Fungi</taxon>
        <taxon>Dikarya</taxon>
        <taxon>Ascomycota</taxon>
        <taxon>Pezizomycotina</taxon>
        <taxon>Dothideomycetes</taxon>
        <taxon>Dothideomycetes incertae sedis</taxon>
        <taxon>Lineolatales</taxon>
        <taxon>Lineolataceae</taxon>
        <taxon>Lineolata</taxon>
    </lineage>
</organism>
<evidence type="ECO:0000256" key="1">
    <source>
        <dbReference type="SAM" id="MobiDB-lite"/>
    </source>
</evidence>
<gene>
    <name evidence="2" type="ORF">BDY21DRAFT_368828</name>
</gene>
<accession>A0A6A6PCH7</accession>
<dbReference type="InterPro" id="IPR042432">
    <property type="entry name" value="Coa1_fungi"/>
</dbReference>
<protein>
    <submittedName>
        <fullName evidence="2">Cytochrome oxidase complex assembly protein 1-domain-containing protein</fullName>
    </submittedName>
</protein>
<sequence>MRPQPFFPRPLGRATAKPRRPTQAPRARGRGLVAPPRPGSQPWQNLMMSRRSDRELPPAKGPNPWLRSLPVFLPVAGAALLALLNYQRQSSSVVGSSLYALRTHPRAREALGDNVYFAHKWPWIWGELNQLHGRIDISFKVKGTRGSGYMRFRAVRKHRMGFFETQEWSLTMDDGTVLQLLTDEAGASPLPQRGDQEGFAGPI</sequence>
<dbReference type="Pfam" id="PF08695">
    <property type="entry name" value="Coa1"/>
    <property type="match status" value="1"/>
</dbReference>
<dbReference type="AlphaFoldDB" id="A0A6A6PCH7"/>
<proteinExistence type="predicted"/>
<evidence type="ECO:0000313" key="2">
    <source>
        <dbReference type="EMBL" id="KAF2461664.1"/>
    </source>
</evidence>
<dbReference type="OrthoDB" id="2100652at2759"/>
<dbReference type="PANTHER" id="PTHR28523">
    <property type="entry name" value="CYTOCHROME C OXIDASE ASSEMBLY FACTOR 1"/>
    <property type="match status" value="1"/>
</dbReference>
<dbReference type="GO" id="GO:0033617">
    <property type="term" value="P:mitochondrial respiratory chain complex IV assembly"/>
    <property type="evidence" value="ECO:0007669"/>
    <property type="project" value="InterPro"/>
</dbReference>
<evidence type="ECO:0000313" key="3">
    <source>
        <dbReference type="Proteomes" id="UP000799766"/>
    </source>
</evidence>
<reference evidence="2" key="1">
    <citation type="journal article" date="2020" name="Stud. Mycol.">
        <title>101 Dothideomycetes genomes: a test case for predicting lifestyles and emergence of pathogens.</title>
        <authorList>
            <person name="Haridas S."/>
            <person name="Albert R."/>
            <person name="Binder M."/>
            <person name="Bloem J."/>
            <person name="Labutti K."/>
            <person name="Salamov A."/>
            <person name="Andreopoulos B."/>
            <person name="Baker S."/>
            <person name="Barry K."/>
            <person name="Bills G."/>
            <person name="Bluhm B."/>
            <person name="Cannon C."/>
            <person name="Castanera R."/>
            <person name="Culley D."/>
            <person name="Daum C."/>
            <person name="Ezra D."/>
            <person name="Gonzalez J."/>
            <person name="Henrissat B."/>
            <person name="Kuo A."/>
            <person name="Liang C."/>
            <person name="Lipzen A."/>
            <person name="Lutzoni F."/>
            <person name="Magnuson J."/>
            <person name="Mondo S."/>
            <person name="Nolan M."/>
            <person name="Ohm R."/>
            <person name="Pangilinan J."/>
            <person name="Park H.-J."/>
            <person name="Ramirez L."/>
            <person name="Alfaro M."/>
            <person name="Sun H."/>
            <person name="Tritt A."/>
            <person name="Yoshinaga Y."/>
            <person name="Zwiers L.-H."/>
            <person name="Turgeon B."/>
            <person name="Goodwin S."/>
            <person name="Spatafora J."/>
            <person name="Crous P."/>
            <person name="Grigoriev I."/>
        </authorList>
    </citation>
    <scope>NUCLEOTIDE SEQUENCE</scope>
    <source>
        <strain evidence="2">ATCC 16933</strain>
    </source>
</reference>
<feature type="region of interest" description="Disordered" evidence="1">
    <location>
        <begin position="1"/>
        <end position="45"/>
    </location>
</feature>
<dbReference type="GO" id="GO:0005743">
    <property type="term" value="C:mitochondrial inner membrane"/>
    <property type="evidence" value="ECO:0007669"/>
    <property type="project" value="TreeGrafter"/>
</dbReference>
<dbReference type="PANTHER" id="PTHR28523:SF1">
    <property type="entry name" value="CYTOCHROME C OXIDASE ASSEMBLY FACTOR 1"/>
    <property type="match status" value="1"/>
</dbReference>
<dbReference type="EMBL" id="MU001671">
    <property type="protein sequence ID" value="KAF2461664.1"/>
    <property type="molecule type" value="Genomic_DNA"/>
</dbReference>
<dbReference type="InterPro" id="IPR014807">
    <property type="entry name" value="Coa1"/>
</dbReference>
<name>A0A6A6PCH7_9PEZI</name>
<dbReference type="Proteomes" id="UP000799766">
    <property type="component" value="Unassembled WGS sequence"/>
</dbReference>
<keyword evidence="3" id="KW-1185">Reference proteome</keyword>